<name>A0ABW0J579_9BURK</name>
<dbReference type="RefSeq" id="WP_377709925.1">
    <property type="nucleotide sequence ID" value="NZ_JBHSMP010000007.1"/>
</dbReference>
<dbReference type="Proteomes" id="UP001596103">
    <property type="component" value="Unassembled WGS sequence"/>
</dbReference>
<proteinExistence type="predicted"/>
<keyword evidence="2" id="KW-1185">Reference proteome</keyword>
<protein>
    <submittedName>
        <fullName evidence="1">RcnB family protein</fullName>
    </submittedName>
</protein>
<dbReference type="Gene3D" id="3.10.450.160">
    <property type="entry name" value="inner membrane protein cigr"/>
    <property type="match status" value="1"/>
</dbReference>
<reference evidence="2" key="1">
    <citation type="journal article" date="2019" name="Int. J. Syst. Evol. Microbiol.">
        <title>The Global Catalogue of Microorganisms (GCM) 10K type strain sequencing project: providing services to taxonomists for standard genome sequencing and annotation.</title>
        <authorList>
            <consortium name="The Broad Institute Genomics Platform"/>
            <consortium name="The Broad Institute Genome Sequencing Center for Infectious Disease"/>
            <person name="Wu L."/>
            <person name="Ma J."/>
        </authorList>
    </citation>
    <scope>NUCLEOTIDE SEQUENCE [LARGE SCALE GENOMIC DNA]</scope>
    <source>
        <strain evidence="2">CCUG 56042</strain>
    </source>
</reference>
<sequence length="57" mass="6843">MREGDRVGSEFRNRQFVVDDWRQHHLKPPPGGRHWVGIAGRYYLVRSSNWVVERVRP</sequence>
<dbReference type="Pfam" id="PF11776">
    <property type="entry name" value="RcnB"/>
    <property type="match status" value="1"/>
</dbReference>
<dbReference type="EMBL" id="JBHSMP010000007">
    <property type="protein sequence ID" value="MFC5428205.1"/>
    <property type="molecule type" value="Genomic_DNA"/>
</dbReference>
<gene>
    <name evidence="1" type="ORF">ACFPTO_05190</name>
</gene>
<comment type="caution">
    <text evidence="1">The sequence shown here is derived from an EMBL/GenBank/DDBJ whole genome shotgun (WGS) entry which is preliminary data.</text>
</comment>
<organism evidence="1 2">
    <name type="scientific">Paraburkholderia denitrificans</name>
    <dbReference type="NCBI Taxonomy" id="694025"/>
    <lineage>
        <taxon>Bacteria</taxon>
        <taxon>Pseudomonadati</taxon>
        <taxon>Pseudomonadota</taxon>
        <taxon>Betaproteobacteria</taxon>
        <taxon>Burkholderiales</taxon>
        <taxon>Burkholderiaceae</taxon>
        <taxon>Paraburkholderia</taxon>
    </lineage>
</organism>
<evidence type="ECO:0000313" key="1">
    <source>
        <dbReference type="EMBL" id="MFC5428205.1"/>
    </source>
</evidence>
<evidence type="ECO:0000313" key="2">
    <source>
        <dbReference type="Proteomes" id="UP001596103"/>
    </source>
</evidence>
<accession>A0ABW0J579</accession>
<dbReference type="InterPro" id="IPR024572">
    <property type="entry name" value="RcnB"/>
</dbReference>